<proteinExistence type="predicted"/>
<evidence type="ECO:0000313" key="6">
    <source>
        <dbReference type="Proteomes" id="UP000016570"/>
    </source>
</evidence>
<dbReference type="GO" id="GO:0008270">
    <property type="term" value="F:zinc ion binding"/>
    <property type="evidence" value="ECO:0007669"/>
    <property type="project" value="UniProtKB-KW"/>
</dbReference>
<keyword evidence="3" id="KW-0862">Zinc</keyword>
<dbReference type="InterPro" id="IPR018551">
    <property type="entry name" value="DUF2007"/>
</dbReference>
<comment type="caution">
    <text evidence="5">The sequence shown here is derived from an EMBL/GenBank/DDBJ whole genome shotgun (WGS) entry which is preliminary data.</text>
</comment>
<evidence type="ECO:0000256" key="1">
    <source>
        <dbReference type="ARBA" id="ARBA00022723"/>
    </source>
</evidence>
<dbReference type="AlphaFoldDB" id="U2ZXA1"/>
<feature type="domain" description="RanBP2-type" evidence="4">
    <location>
        <begin position="75"/>
        <end position="105"/>
    </location>
</feature>
<evidence type="ECO:0000256" key="3">
    <source>
        <dbReference type="ARBA" id="ARBA00022833"/>
    </source>
</evidence>
<dbReference type="EMBL" id="BATJ01000002">
    <property type="protein sequence ID" value="GAD66060.1"/>
    <property type="molecule type" value="Genomic_DNA"/>
</dbReference>
<evidence type="ECO:0000256" key="2">
    <source>
        <dbReference type="ARBA" id="ARBA00022771"/>
    </source>
</evidence>
<sequence length="106" mass="11980">MKIFVANNPTEAHIVCELLKAERIQCEVRGEGLFGLKGELPFGEDTDPYIWLLNPMQKMLAQSIIDAYHQQSNTEAGTLWRCQRCGEENEPQFGACWQCGAPHPTE</sequence>
<dbReference type="PROSITE" id="PS01358">
    <property type="entry name" value="ZF_RANBP2_1"/>
    <property type="match status" value="1"/>
</dbReference>
<keyword evidence="2" id="KW-0863">Zinc-finger</keyword>
<gene>
    <name evidence="5" type="ORF">VPR01S_02_03110</name>
</gene>
<dbReference type="eggNOG" id="ENOG5033HJC">
    <property type="taxonomic scope" value="Bacteria"/>
</dbReference>
<dbReference type="Proteomes" id="UP000016570">
    <property type="component" value="Unassembled WGS sequence"/>
</dbReference>
<organism evidence="5 6">
    <name type="scientific">Vibrio proteolyticus NBRC 13287</name>
    <dbReference type="NCBI Taxonomy" id="1219065"/>
    <lineage>
        <taxon>Bacteria</taxon>
        <taxon>Pseudomonadati</taxon>
        <taxon>Pseudomonadota</taxon>
        <taxon>Gammaproteobacteria</taxon>
        <taxon>Vibrionales</taxon>
        <taxon>Vibrionaceae</taxon>
        <taxon>Vibrio</taxon>
    </lineage>
</organism>
<evidence type="ECO:0000259" key="4">
    <source>
        <dbReference type="PROSITE" id="PS50199"/>
    </source>
</evidence>
<dbReference type="Pfam" id="PF09413">
    <property type="entry name" value="DUF2007"/>
    <property type="match status" value="1"/>
</dbReference>
<keyword evidence="6" id="KW-1185">Reference proteome</keyword>
<protein>
    <recommendedName>
        <fullName evidence="4">RanBP2-type domain-containing protein</fullName>
    </recommendedName>
</protein>
<name>U2ZXA1_VIBPR</name>
<evidence type="ECO:0000313" key="5">
    <source>
        <dbReference type="EMBL" id="GAD66060.1"/>
    </source>
</evidence>
<accession>U2ZXA1</accession>
<keyword evidence="1" id="KW-0479">Metal-binding</keyword>
<dbReference type="PROSITE" id="PS50199">
    <property type="entry name" value="ZF_RANBP2_2"/>
    <property type="match status" value="1"/>
</dbReference>
<dbReference type="STRING" id="1219065.VPR01S_02_03110"/>
<reference evidence="5 6" key="1">
    <citation type="submission" date="2013-09" db="EMBL/GenBank/DDBJ databases">
        <title>Whole genome shotgun sequence of Vibrio proteolyticus NBRC 13287.</title>
        <authorList>
            <person name="Isaki S."/>
            <person name="Hosoyama A."/>
            <person name="Numata M."/>
            <person name="Hashimoto M."/>
            <person name="Hosoyama Y."/>
            <person name="Tsuchikane K."/>
            <person name="Noguchi M."/>
            <person name="Hirakata S."/>
            <person name="Ichikawa N."/>
            <person name="Ohji S."/>
            <person name="Yamazoe A."/>
            <person name="Fujita N."/>
        </authorList>
    </citation>
    <scope>NUCLEOTIDE SEQUENCE [LARGE SCALE GENOMIC DNA]</scope>
    <source>
        <strain evidence="5 6">NBRC 13287</strain>
    </source>
</reference>
<dbReference type="RefSeq" id="WP_021704050.1">
    <property type="nucleotide sequence ID" value="NZ_BATJ01000002.1"/>
</dbReference>
<dbReference type="InterPro" id="IPR001876">
    <property type="entry name" value="Znf_RanBP2"/>
</dbReference>